<dbReference type="InterPro" id="IPR001387">
    <property type="entry name" value="Cro/C1-type_HTH"/>
</dbReference>
<dbReference type="InterPro" id="IPR046342">
    <property type="entry name" value="CBS_dom_sf"/>
</dbReference>
<sequence>MLPQLSDIKIRRKQLGITQSELAQQTSVSQSLIAKIESGKVIPSYENAKKLFDYLDSVEEKNQLIAGDLMNDKVVFIEADSPVKKAVRLMEQYSVSQLPVVRNGHVVGTIDEKDVLGQIGKSKNPEQIASSRVEDIMTDALPQISKTSPFKIVSALMQHHNAVLVMEKGKIIGILSKSDLLKLILNQKRKIIQF</sequence>
<dbReference type="InterPro" id="IPR010982">
    <property type="entry name" value="Lambda_DNA-bd_dom_sf"/>
</dbReference>
<dbReference type="GO" id="GO:0003677">
    <property type="term" value="F:DNA binding"/>
    <property type="evidence" value="ECO:0007669"/>
    <property type="project" value="InterPro"/>
</dbReference>
<gene>
    <name evidence="5" type="ORF">J4215_05535</name>
</gene>
<dbReference type="SUPFAM" id="SSF47413">
    <property type="entry name" value="lambda repressor-like DNA-binding domains"/>
    <property type="match status" value="1"/>
</dbReference>
<dbReference type="PROSITE" id="PS51371">
    <property type="entry name" value="CBS"/>
    <property type="match status" value="1"/>
</dbReference>
<dbReference type="Pfam" id="PF01381">
    <property type="entry name" value="HTH_3"/>
    <property type="match status" value="1"/>
</dbReference>
<dbReference type="InterPro" id="IPR000644">
    <property type="entry name" value="CBS_dom"/>
</dbReference>
<dbReference type="InterPro" id="IPR017158">
    <property type="entry name" value="Tscrpt-reg_CBS-contain_prd"/>
</dbReference>
<dbReference type="SMART" id="SM00116">
    <property type="entry name" value="CBS"/>
    <property type="match status" value="2"/>
</dbReference>
<comment type="caution">
    <text evidence="5">The sequence shown here is derived from an EMBL/GenBank/DDBJ whole genome shotgun (WGS) entry which is preliminary data.</text>
</comment>
<dbReference type="AlphaFoldDB" id="A0A8T4LGJ1"/>
<evidence type="ECO:0000256" key="2">
    <source>
        <dbReference type="PROSITE-ProRule" id="PRU00703"/>
    </source>
</evidence>
<evidence type="ECO:0000259" key="4">
    <source>
        <dbReference type="PROSITE" id="PS51371"/>
    </source>
</evidence>
<dbReference type="SUPFAM" id="SSF54631">
    <property type="entry name" value="CBS-domain pair"/>
    <property type="match status" value="1"/>
</dbReference>
<reference evidence="5" key="2">
    <citation type="submission" date="2021-05" db="EMBL/GenBank/DDBJ databases">
        <title>Protein family content uncovers lineage relationships and bacterial pathway maintenance mechanisms in DPANN archaea.</title>
        <authorList>
            <person name="Castelle C.J."/>
            <person name="Meheust R."/>
            <person name="Jaffe A.L."/>
            <person name="Seitz K."/>
            <person name="Gong X."/>
            <person name="Baker B.J."/>
            <person name="Banfield J.F."/>
        </authorList>
    </citation>
    <scope>NUCLEOTIDE SEQUENCE</scope>
    <source>
        <strain evidence="5">RIFCSPLOWO2_01_FULL_AR10_48_17</strain>
    </source>
</reference>
<dbReference type="SMART" id="SM00530">
    <property type="entry name" value="HTH_XRE"/>
    <property type="match status" value="1"/>
</dbReference>
<dbReference type="CDD" id="cd00093">
    <property type="entry name" value="HTH_XRE"/>
    <property type="match status" value="1"/>
</dbReference>
<dbReference type="Gene3D" id="3.10.580.10">
    <property type="entry name" value="CBS-domain"/>
    <property type="match status" value="1"/>
</dbReference>
<dbReference type="InterPro" id="IPR051257">
    <property type="entry name" value="Diverse_CBS-Domain"/>
</dbReference>
<dbReference type="PROSITE" id="PS50943">
    <property type="entry name" value="HTH_CROC1"/>
    <property type="match status" value="1"/>
</dbReference>
<protein>
    <submittedName>
        <fullName evidence="5">CBS domain-containing protein</fullName>
    </submittedName>
</protein>
<dbReference type="PIRSF" id="PIRSF037253">
    <property type="entry name" value="HTH_CBS_prd"/>
    <property type="match status" value="1"/>
</dbReference>
<evidence type="ECO:0000259" key="3">
    <source>
        <dbReference type="PROSITE" id="PS50943"/>
    </source>
</evidence>
<dbReference type="Pfam" id="PF00571">
    <property type="entry name" value="CBS"/>
    <property type="match status" value="2"/>
</dbReference>
<evidence type="ECO:0000313" key="5">
    <source>
        <dbReference type="EMBL" id="MBS3062016.1"/>
    </source>
</evidence>
<dbReference type="Proteomes" id="UP000675968">
    <property type="component" value="Unassembled WGS sequence"/>
</dbReference>
<organism evidence="5 6">
    <name type="scientific">Candidatus Iainarchaeum sp</name>
    <dbReference type="NCBI Taxonomy" id="3101447"/>
    <lineage>
        <taxon>Archaea</taxon>
        <taxon>Candidatus Iainarchaeota</taxon>
        <taxon>Candidatus Iainarchaeia</taxon>
        <taxon>Candidatus Iainarchaeales</taxon>
        <taxon>Candidatus Iainarchaeaceae</taxon>
        <taxon>Candidatus Iainarchaeum</taxon>
    </lineage>
</organism>
<feature type="domain" description="HTH cro/C1-type" evidence="3">
    <location>
        <begin position="8"/>
        <end position="61"/>
    </location>
</feature>
<dbReference type="PANTHER" id="PTHR43080:SF4">
    <property type="entry name" value="CRO-LIKE PROTEIN"/>
    <property type="match status" value="1"/>
</dbReference>
<name>A0A8T4LGJ1_9ARCH</name>
<evidence type="ECO:0000313" key="6">
    <source>
        <dbReference type="Proteomes" id="UP000675968"/>
    </source>
</evidence>
<evidence type="ECO:0000256" key="1">
    <source>
        <dbReference type="ARBA" id="ARBA00023122"/>
    </source>
</evidence>
<proteinExistence type="predicted"/>
<dbReference type="EMBL" id="JAGVWC010000011">
    <property type="protein sequence ID" value="MBS3062016.1"/>
    <property type="molecule type" value="Genomic_DNA"/>
</dbReference>
<accession>A0A8T4LGJ1</accession>
<dbReference type="PANTHER" id="PTHR43080">
    <property type="entry name" value="CBS DOMAIN-CONTAINING PROTEIN CBSX3, MITOCHONDRIAL"/>
    <property type="match status" value="1"/>
</dbReference>
<reference evidence="5" key="1">
    <citation type="submission" date="2021-03" db="EMBL/GenBank/DDBJ databases">
        <authorList>
            <person name="Jaffe A."/>
        </authorList>
    </citation>
    <scope>NUCLEOTIDE SEQUENCE</scope>
    <source>
        <strain evidence="5">RIFCSPLOWO2_01_FULL_AR10_48_17</strain>
    </source>
</reference>
<dbReference type="Gene3D" id="1.10.260.40">
    <property type="entry name" value="lambda repressor-like DNA-binding domains"/>
    <property type="match status" value="1"/>
</dbReference>
<feature type="domain" description="CBS" evidence="4">
    <location>
        <begin position="70"/>
        <end position="126"/>
    </location>
</feature>
<keyword evidence="1 2" id="KW-0129">CBS domain</keyword>